<protein>
    <submittedName>
        <fullName evidence="1">Uncharacterized protein</fullName>
    </submittedName>
</protein>
<evidence type="ECO:0000313" key="1">
    <source>
        <dbReference type="EMBL" id="KAK7498012.1"/>
    </source>
</evidence>
<dbReference type="Proteomes" id="UP001519460">
    <property type="component" value="Unassembled WGS sequence"/>
</dbReference>
<name>A0ABD0LG25_9CAEN</name>
<comment type="caution">
    <text evidence="1">The sequence shown here is derived from an EMBL/GenBank/DDBJ whole genome shotgun (WGS) entry which is preliminary data.</text>
</comment>
<sequence length="144" mass="16419">MDPRIAWYPPEHLGRAHDLWTRVWETQLGVDSMFSDQKQQQEFIPLDGNFDQNKRLVLQNIKNAENQQQSIAQKRKRDNRACTYGLNHSSQKVYLGEDGGLTPWKRKISYEPSVVGVMAGAAAHWELELQGGNETAFSFSSQGL</sequence>
<gene>
    <name evidence="1" type="ORF">BaRGS_00010600</name>
</gene>
<evidence type="ECO:0000313" key="2">
    <source>
        <dbReference type="Proteomes" id="UP001519460"/>
    </source>
</evidence>
<proteinExistence type="predicted"/>
<organism evidence="1 2">
    <name type="scientific">Batillaria attramentaria</name>
    <dbReference type="NCBI Taxonomy" id="370345"/>
    <lineage>
        <taxon>Eukaryota</taxon>
        <taxon>Metazoa</taxon>
        <taxon>Spiralia</taxon>
        <taxon>Lophotrochozoa</taxon>
        <taxon>Mollusca</taxon>
        <taxon>Gastropoda</taxon>
        <taxon>Caenogastropoda</taxon>
        <taxon>Sorbeoconcha</taxon>
        <taxon>Cerithioidea</taxon>
        <taxon>Batillariidae</taxon>
        <taxon>Batillaria</taxon>
    </lineage>
</organism>
<reference evidence="1 2" key="1">
    <citation type="journal article" date="2023" name="Sci. Data">
        <title>Genome assembly of the Korean intertidal mud-creeper Batillaria attramentaria.</title>
        <authorList>
            <person name="Patra A.K."/>
            <person name="Ho P.T."/>
            <person name="Jun S."/>
            <person name="Lee S.J."/>
            <person name="Kim Y."/>
            <person name="Won Y.J."/>
        </authorList>
    </citation>
    <scope>NUCLEOTIDE SEQUENCE [LARGE SCALE GENOMIC DNA]</scope>
    <source>
        <strain evidence="1">Wonlab-2016</strain>
    </source>
</reference>
<accession>A0ABD0LG25</accession>
<dbReference type="AlphaFoldDB" id="A0ABD0LG25"/>
<dbReference type="EMBL" id="JACVVK020000053">
    <property type="protein sequence ID" value="KAK7498012.1"/>
    <property type="molecule type" value="Genomic_DNA"/>
</dbReference>
<keyword evidence="2" id="KW-1185">Reference proteome</keyword>